<reference evidence="3" key="1">
    <citation type="submission" date="2016-10" db="EMBL/GenBank/DDBJ databases">
        <authorList>
            <person name="Varghese N."/>
            <person name="Submissions S."/>
        </authorList>
    </citation>
    <scope>NUCLEOTIDE SEQUENCE [LARGE SCALE GENOMIC DNA]</scope>
    <source>
        <strain evidence="3">CGMCC 1.8895</strain>
    </source>
</reference>
<name>A0A1G9A2X0_9BACL</name>
<feature type="transmembrane region" description="Helical" evidence="1">
    <location>
        <begin position="6"/>
        <end position="27"/>
    </location>
</feature>
<proteinExistence type="predicted"/>
<keyword evidence="1" id="KW-1133">Transmembrane helix</keyword>
<dbReference type="GO" id="GO:0004129">
    <property type="term" value="F:cytochrome-c oxidase activity"/>
    <property type="evidence" value="ECO:0007669"/>
    <property type="project" value="InterPro"/>
</dbReference>
<dbReference type="RefSeq" id="WP_052256711.1">
    <property type="nucleotide sequence ID" value="NZ_FNFY01000001.1"/>
</dbReference>
<dbReference type="EMBL" id="FNFY01000001">
    <property type="protein sequence ID" value="SDK20740.1"/>
    <property type="molecule type" value="Genomic_DNA"/>
</dbReference>
<dbReference type="GO" id="GO:0016020">
    <property type="term" value="C:membrane"/>
    <property type="evidence" value="ECO:0007669"/>
    <property type="project" value="InterPro"/>
</dbReference>
<evidence type="ECO:0000313" key="2">
    <source>
        <dbReference type="EMBL" id="SDK20740.1"/>
    </source>
</evidence>
<evidence type="ECO:0000256" key="1">
    <source>
        <dbReference type="SAM" id="Phobius"/>
    </source>
</evidence>
<sequence length="151" mass="16631">MEFLLPTINTFFIILSAIFMAIGLKHIRAKQIELHEKWMKLAALAALIFFIGYVSKTVFIGSTQFGGPDNLVPFYVTFLISHIILSTTGGVLGAYQLFTGTKRKLGIHRKVGPVAATIWFLTAITGIMVYALLYIIYPGGSTAGLFDAIFH</sequence>
<evidence type="ECO:0000313" key="3">
    <source>
        <dbReference type="Proteomes" id="UP000199008"/>
    </source>
</evidence>
<feature type="transmembrane region" description="Helical" evidence="1">
    <location>
        <begin position="39"/>
        <end position="60"/>
    </location>
</feature>
<dbReference type="STRING" id="576118.SAMN05216216_10166"/>
<dbReference type="OrthoDB" id="2375575at2"/>
<dbReference type="GO" id="GO:0022904">
    <property type="term" value="P:respiratory electron transport chain"/>
    <property type="evidence" value="ECO:0007669"/>
    <property type="project" value="InterPro"/>
</dbReference>
<dbReference type="Proteomes" id="UP000199008">
    <property type="component" value="Unassembled WGS sequence"/>
</dbReference>
<dbReference type="AlphaFoldDB" id="A0A1G9A2X0"/>
<dbReference type="PANTHER" id="PTHR37692:SF1">
    <property type="entry name" value="DUF420 DOMAIN-CONTAINING PROTEIN"/>
    <property type="match status" value="1"/>
</dbReference>
<keyword evidence="1" id="KW-0472">Membrane</keyword>
<keyword evidence="1" id="KW-0812">Transmembrane</keyword>
<dbReference type="InterPro" id="IPR007352">
    <property type="entry name" value="DUF420"/>
</dbReference>
<organism evidence="2 3">
    <name type="scientific">Lacicoccus qingdaonensis</name>
    <dbReference type="NCBI Taxonomy" id="576118"/>
    <lineage>
        <taxon>Bacteria</taxon>
        <taxon>Bacillati</taxon>
        <taxon>Bacillota</taxon>
        <taxon>Bacilli</taxon>
        <taxon>Bacillales</taxon>
        <taxon>Salinicoccaceae</taxon>
        <taxon>Lacicoccus</taxon>
    </lineage>
</organism>
<protein>
    <submittedName>
        <fullName evidence="2">Putative membrane protein</fullName>
    </submittedName>
</protein>
<dbReference type="PANTHER" id="PTHR37692">
    <property type="entry name" value="HYPOTHETICAL MEMBRANE SPANNING PROTEIN"/>
    <property type="match status" value="1"/>
</dbReference>
<accession>A0A1G9A2X0</accession>
<dbReference type="Gene3D" id="1.20.120.80">
    <property type="entry name" value="Cytochrome c oxidase, subunit III, four-helix bundle"/>
    <property type="match status" value="1"/>
</dbReference>
<keyword evidence="3" id="KW-1185">Reference proteome</keyword>
<feature type="transmembrane region" description="Helical" evidence="1">
    <location>
        <begin position="72"/>
        <end position="95"/>
    </location>
</feature>
<dbReference type="Pfam" id="PF04238">
    <property type="entry name" value="DUF420"/>
    <property type="match status" value="1"/>
</dbReference>
<feature type="transmembrane region" description="Helical" evidence="1">
    <location>
        <begin position="116"/>
        <end position="137"/>
    </location>
</feature>
<dbReference type="InterPro" id="IPR013833">
    <property type="entry name" value="Cyt_c_oxidase_su3_a-hlx"/>
</dbReference>
<gene>
    <name evidence="2" type="ORF">SAMN05216216_10166</name>
</gene>